<gene>
    <name evidence="1" type="ORF">WCY31_03245</name>
</gene>
<accession>A0ABZ3HB29</accession>
<organism evidence="1 2">
    <name type="scientific">Sulfurimonas diazotrophicus</name>
    <dbReference type="NCBI Taxonomy" id="3131939"/>
    <lineage>
        <taxon>Bacteria</taxon>
        <taxon>Pseudomonadati</taxon>
        <taxon>Campylobacterota</taxon>
        <taxon>Epsilonproteobacteria</taxon>
        <taxon>Campylobacterales</taxon>
        <taxon>Sulfurimonadaceae</taxon>
        <taxon>Sulfurimonas</taxon>
    </lineage>
</organism>
<keyword evidence="2" id="KW-1185">Reference proteome</keyword>
<dbReference type="RefSeq" id="WP_345970829.1">
    <property type="nucleotide sequence ID" value="NZ_CP147920.1"/>
</dbReference>
<evidence type="ECO:0000313" key="2">
    <source>
        <dbReference type="Proteomes" id="UP001447842"/>
    </source>
</evidence>
<dbReference type="EMBL" id="CP147920">
    <property type="protein sequence ID" value="XAU15723.1"/>
    <property type="molecule type" value="Genomic_DNA"/>
</dbReference>
<sequence>MQFIDSEAVLKQLGYSPNEALMEQVGRIEANTAGYDKIQKHILELHEQLKVDDSFVALSNTRDCFKIKIEAPSDERKAEALERLNHFTEKYKIDLEQVPGKETYYILGYSK</sequence>
<name>A0ABZ3HB29_9BACT</name>
<proteinExistence type="predicted"/>
<reference evidence="1 2" key="1">
    <citation type="submission" date="2024-03" db="EMBL/GenBank/DDBJ databases">
        <title>Sulfurimonas sp. HSL3-1.</title>
        <authorList>
            <person name="Wang S."/>
        </authorList>
    </citation>
    <scope>NUCLEOTIDE SEQUENCE [LARGE SCALE GENOMIC DNA]</scope>
    <source>
        <strain evidence="1 2">HSL3-1</strain>
    </source>
</reference>
<dbReference type="Proteomes" id="UP001447842">
    <property type="component" value="Chromosome"/>
</dbReference>
<protein>
    <submittedName>
        <fullName evidence="1">Uncharacterized protein</fullName>
    </submittedName>
</protein>
<evidence type="ECO:0000313" key="1">
    <source>
        <dbReference type="EMBL" id="XAU15723.1"/>
    </source>
</evidence>